<organism evidence="13 14">
    <name type="scientific">Pseudoxanthomonas winnipegensis</name>
    <dbReference type="NCBI Taxonomy" id="2480810"/>
    <lineage>
        <taxon>Bacteria</taxon>
        <taxon>Pseudomonadati</taxon>
        <taxon>Pseudomonadota</taxon>
        <taxon>Gammaproteobacteria</taxon>
        <taxon>Lysobacterales</taxon>
        <taxon>Lysobacteraceae</taxon>
        <taxon>Pseudoxanthomonas</taxon>
    </lineage>
</organism>
<dbReference type="PROSITE" id="PS51012">
    <property type="entry name" value="ABC_TM2"/>
    <property type="match status" value="1"/>
</dbReference>
<feature type="transmembrane region" description="Helical" evidence="11">
    <location>
        <begin position="157"/>
        <end position="178"/>
    </location>
</feature>
<dbReference type="PANTHER" id="PTHR30413">
    <property type="entry name" value="INNER MEMBRANE TRANSPORT PERMEASE"/>
    <property type="match status" value="1"/>
</dbReference>
<dbReference type="EMBL" id="SHME01000001">
    <property type="protein sequence ID" value="TAA22633.1"/>
    <property type="molecule type" value="Genomic_DNA"/>
</dbReference>
<dbReference type="PRINTS" id="PR00164">
    <property type="entry name" value="ABC2TRNSPORT"/>
</dbReference>
<dbReference type="InterPro" id="IPR047817">
    <property type="entry name" value="ABC2_TM_bact-type"/>
</dbReference>
<evidence type="ECO:0000256" key="7">
    <source>
        <dbReference type="ARBA" id="ARBA00022903"/>
    </source>
</evidence>
<keyword evidence="9" id="KW-0625">Polysaccharide transport</keyword>
<proteinExistence type="inferred from homology"/>
<evidence type="ECO:0000256" key="11">
    <source>
        <dbReference type="RuleBase" id="RU361157"/>
    </source>
</evidence>
<keyword evidence="5" id="KW-0762">Sugar transport</keyword>
<reference evidence="13 14" key="1">
    <citation type="submission" date="2019-02" db="EMBL/GenBank/DDBJ databases">
        <title>WGS of Pseudoxanthomonas species novum from clinical isolates.</title>
        <authorList>
            <person name="Bernier A.-M."/>
            <person name="Bernard K."/>
            <person name="Vachon A."/>
        </authorList>
    </citation>
    <scope>NUCLEOTIDE SEQUENCE [LARGE SCALE GENOMIC DNA]</scope>
    <source>
        <strain evidence="14">NML 170316</strain>
    </source>
</reference>
<evidence type="ECO:0000256" key="1">
    <source>
        <dbReference type="ARBA" id="ARBA00004651"/>
    </source>
</evidence>
<keyword evidence="8 11" id="KW-1133">Transmembrane helix</keyword>
<dbReference type="Proteomes" id="UP000293089">
    <property type="component" value="Unassembled WGS sequence"/>
</dbReference>
<protein>
    <recommendedName>
        <fullName evidence="11">Transport permease protein</fullName>
    </recommendedName>
</protein>
<feature type="transmembrane region" description="Helical" evidence="11">
    <location>
        <begin position="79"/>
        <end position="95"/>
    </location>
</feature>
<evidence type="ECO:0000256" key="9">
    <source>
        <dbReference type="ARBA" id="ARBA00023047"/>
    </source>
</evidence>
<keyword evidence="3 11" id="KW-0813">Transport</keyword>
<comment type="similarity">
    <text evidence="2 11">Belongs to the ABC-2 integral membrane protein family.</text>
</comment>
<dbReference type="PANTHER" id="PTHR30413:SF10">
    <property type="entry name" value="CAPSULE POLYSACCHARIDE EXPORT INNER-MEMBRANE PROTEIN CTRC"/>
    <property type="match status" value="1"/>
</dbReference>
<feature type="transmembrane region" description="Helical" evidence="11">
    <location>
        <begin position="46"/>
        <end position="67"/>
    </location>
</feature>
<dbReference type="InterPro" id="IPR013525">
    <property type="entry name" value="ABC2_TM"/>
</dbReference>
<feature type="transmembrane region" description="Helical" evidence="11">
    <location>
        <begin position="190"/>
        <end position="209"/>
    </location>
</feature>
<feature type="transmembrane region" description="Helical" evidence="11">
    <location>
        <begin position="246"/>
        <end position="265"/>
    </location>
</feature>
<feature type="transmembrane region" description="Helical" evidence="11">
    <location>
        <begin position="123"/>
        <end position="145"/>
    </location>
</feature>
<keyword evidence="14" id="KW-1185">Reference proteome</keyword>
<evidence type="ECO:0000256" key="2">
    <source>
        <dbReference type="ARBA" id="ARBA00007783"/>
    </source>
</evidence>
<dbReference type="InterPro" id="IPR000412">
    <property type="entry name" value="ABC_2_transport"/>
</dbReference>
<evidence type="ECO:0000256" key="4">
    <source>
        <dbReference type="ARBA" id="ARBA00022475"/>
    </source>
</evidence>
<accession>A0ABY1WIT2</accession>
<feature type="domain" description="ABC transmembrane type-2" evidence="12">
    <location>
        <begin position="44"/>
        <end position="268"/>
    </location>
</feature>
<evidence type="ECO:0000256" key="10">
    <source>
        <dbReference type="ARBA" id="ARBA00023136"/>
    </source>
</evidence>
<evidence type="ECO:0000256" key="3">
    <source>
        <dbReference type="ARBA" id="ARBA00022448"/>
    </source>
</evidence>
<evidence type="ECO:0000313" key="13">
    <source>
        <dbReference type="EMBL" id="TAA22633.1"/>
    </source>
</evidence>
<keyword evidence="4 11" id="KW-1003">Cell membrane</keyword>
<evidence type="ECO:0000256" key="8">
    <source>
        <dbReference type="ARBA" id="ARBA00022989"/>
    </source>
</evidence>
<name>A0ABY1WIT2_9GAMM</name>
<gene>
    <name evidence="13" type="ORF">EA658_03335</name>
</gene>
<keyword evidence="7" id="KW-0972">Capsule biogenesis/degradation</keyword>
<comment type="subcellular location">
    <subcellularLocation>
        <location evidence="11">Cell inner membrane</location>
        <topology evidence="11">Multi-pass membrane protein</topology>
    </subcellularLocation>
    <subcellularLocation>
        <location evidence="1">Cell membrane</location>
        <topology evidence="1">Multi-pass membrane protein</topology>
    </subcellularLocation>
</comment>
<keyword evidence="6 11" id="KW-0812">Transmembrane</keyword>
<sequence length="276" mass="30817">MSVSIYKASRAQPWAPFVPLLKYGYLIRQLVMRDLNGKFRRSTLGLAWMVLSPLLLLAGYTLVFGVLMKSRWGGAGTSMEFALVLYSGLIFYNFFADVIGRSPSLIYGNQPYVKKMVFPLETLSWSVVLSASINFVISLATWIAFALAVKKTVPLTILWMPLVFAPFAIFTLGCSWLLSGYSVFHPDAEHIIPIVLLLMMFVSPLFFPVESMPENFRGWLHFNPLSYVLEEGRGILIGDRAPSAKVLCAGWVVSILVAWLGYASFMGNREGFSDAI</sequence>
<keyword evidence="10 11" id="KW-0472">Membrane</keyword>
<dbReference type="Pfam" id="PF01061">
    <property type="entry name" value="ABC2_membrane"/>
    <property type="match status" value="1"/>
</dbReference>
<evidence type="ECO:0000256" key="5">
    <source>
        <dbReference type="ARBA" id="ARBA00022597"/>
    </source>
</evidence>
<evidence type="ECO:0000313" key="14">
    <source>
        <dbReference type="Proteomes" id="UP000293089"/>
    </source>
</evidence>
<evidence type="ECO:0000259" key="12">
    <source>
        <dbReference type="PROSITE" id="PS51012"/>
    </source>
</evidence>
<comment type="caution">
    <text evidence="13">The sequence shown here is derived from an EMBL/GenBank/DDBJ whole genome shotgun (WGS) entry which is preliminary data.</text>
</comment>
<evidence type="ECO:0000256" key="6">
    <source>
        <dbReference type="ARBA" id="ARBA00022692"/>
    </source>
</evidence>